<dbReference type="InterPro" id="IPR006076">
    <property type="entry name" value="FAD-dep_OxRdtase"/>
</dbReference>
<reference evidence="3" key="1">
    <citation type="submission" date="2022-08" db="EMBL/GenBank/DDBJ databases">
        <authorList>
            <consortium name="DOE Joint Genome Institute"/>
            <person name="Min B."/>
            <person name="Riley R."/>
            <person name="Sierra-Patev S."/>
            <person name="Naranjo-Ortiz M."/>
            <person name="Looney B."/>
            <person name="Konkel Z."/>
            <person name="Slot J.C."/>
            <person name="Sakamoto Y."/>
            <person name="Steenwyk J.L."/>
            <person name="Rokas A."/>
            <person name="Carro J."/>
            <person name="Camarero S."/>
            <person name="Ferreira P."/>
            <person name="Molpeceres G."/>
            <person name="Ruiz-Duenas F.J."/>
            <person name="Serrano A."/>
            <person name="Henrissat B."/>
            <person name="Drula E."/>
            <person name="Hughes K.W."/>
            <person name="Mata J.L."/>
            <person name="Ishikawa N.K."/>
            <person name="Vargas-Isla R."/>
            <person name="Ushijima S."/>
            <person name="Smith C.A."/>
            <person name="Ahrendt S."/>
            <person name="Andreopoulos W."/>
            <person name="He G."/>
            <person name="Labutti K."/>
            <person name="Lipzen A."/>
            <person name="Ng V."/>
            <person name="Sandor L."/>
            <person name="Barry K."/>
            <person name="Martinez A.T."/>
            <person name="Xiao Y."/>
            <person name="Gibbons J.G."/>
            <person name="Terashima K."/>
            <person name="Hibbett D.S."/>
            <person name="Grigoriev I.V."/>
        </authorList>
    </citation>
    <scope>NUCLEOTIDE SEQUENCE</scope>
    <source>
        <strain evidence="3">TFB9207</strain>
    </source>
</reference>
<name>A0AA38PAI5_9AGAR</name>
<dbReference type="GO" id="GO:0005829">
    <property type="term" value="C:cytosol"/>
    <property type="evidence" value="ECO:0007669"/>
    <property type="project" value="GOC"/>
</dbReference>
<dbReference type="GO" id="GO:0042147">
    <property type="term" value="P:retrograde transport, endosome to Golgi"/>
    <property type="evidence" value="ECO:0007669"/>
    <property type="project" value="TreeGrafter"/>
</dbReference>
<evidence type="ECO:0000313" key="3">
    <source>
        <dbReference type="EMBL" id="KAJ3839098.1"/>
    </source>
</evidence>
<proteinExistence type="predicted"/>
<evidence type="ECO:0000313" key="4">
    <source>
        <dbReference type="Proteomes" id="UP001163846"/>
    </source>
</evidence>
<dbReference type="Pfam" id="PF01266">
    <property type="entry name" value="DAO"/>
    <property type="match status" value="1"/>
</dbReference>
<accession>A0AA38PAI5</accession>
<evidence type="ECO:0000259" key="2">
    <source>
        <dbReference type="Pfam" id="PF01266"/>
    </source>
</evidence>
<dbReference type="GO" id="GO:0005770">
    <property type="term" value="C:late endosome"/>
    <property type="evidence" value="ECO:0007669"/>
    <property type="project" value="TreeGrafter"/>
</dbReference>
<feature type="region of interest" description="Disordered" evidence="1">
    <location>
        <begin position="114"/>
        <end position="147"/>
    </location>
</feature>
<dbReference type="Proteomes" id="UP001163846">
    <property type="component" value="Unassembled WGS sequence"/>
</dbReference>
<gene>
    <name evidence="3" type="ORF">F5878DRAFT_617547</name>
</gene>
<dbReference type="AlphaFoldDB" id="A0AA38PAI5"/>
<feature type="compositionally biased region" description="Basic and acidic residues" evidence="1">
    <location>
        <begin position="129"/>
        <end position="140"/>
    </location>
</feature>
<protein>
    <submittedName>
        <fullName evidence="3">FAD dependent oxidoreductase</fullName>
    </submittedName>
</protein>
<comment type="caution">
    <text evidence="3">The sequence shown here is derived from an EMBL/GenBank/DDBJ whole genome shotgun (WGS) entry which is preliminary data.</text>
</comment>
<dbReference type="PANTHER" id="PTHR13847:SF150">
    <property type="entry name" value="OXIDOREDUCTASE TDA3-RELATED"/>
    <property type="match status" value="1"/>
</dbReference>
<dbReference type="EMBL" id="MU806147">
    <property type="protein sequence ID" value="KAJ3839098.1"/>
    <property type="molecule type" value="Genomic_DNA"/>
</dbReference>
<feature type="domain" description="FAD dependent oxidoreductase" evidence="2">
    <location>
        <begin position="11"/>
        <end position="397"/>
    </location>
</feature>
<dbReference type="Gene3D" id="3.50.50.60">
    <property type="entry name" value="FAD/NAD(P)-binding domain"/>
    <property type="match status" value="1"/>
</dbReference>
<dbReference type="PANTHER" id="PTHR13847">
    <property type="entry name" value="SARCOSINE DEHYDROGENASE-RELATED"/>
    <property type="match status" value="1"/>
</dbReference>
<organism evidence="3 4">
    <name type="scientific">Lentinula raphanica</name>
    <dbReference type="NCBI Taxonomy" id="153919"/>
    <lineage>
        <taxon>Eukaryota</taxon>
        <taxon>Fungi</taxon>
        <taxon>Dikarya</taxon>
        <taxon>Basidiomycota</taxon>
        <taxon>Agaricomycotina</taxon>
        <taxon>Agaricomycetes</taxon>
        <taxon>Agaricomycetidae</taxon>
        <taxon>Agaricales</taxon>
        <taxon>Marasmiineae</taxon>
        <taxon>Omphalotaceae</taxon>
        <taxon>Lentinula</taxon>
    </lineage>
</organism>
<dbReference type="Gene3D" id="3.30.9.10">
    <property type="entry name" value="D-Amino Acid Oxidase, subunit A, domain 2"/>
    <property type="match status" value="1"/>
</dbReference>
<dbReference type="SUPFAM" id="SSF51905">
    <property type="entry name" value="FAD/NAD(P)-binding domain"/>
    <property type="match status" value="1"/>
</dbReference>
<evidence type="ECO:0000256" key="1">
    <source>
        <dbReference type="SAM" id="MobiDB-lite"/>
    </source>
</evidence>
<dbReference type="InterPro" id="IPR036188">
    <property type="entry name" value="FAD/NAD-bd_sf"/>
</dbReference>
<sequence>MSTSANSRKEILIIGGGIIGCSTAYQLTRHPSFSSATTTIKVIEASKHGLAQGASGKAGGLVAKWAYPKELVAISFAEHEKLAKEHNGQDRWGWRYVHCGSWEGKGAVLSEDVDLDDGTGAGRRRKSLEKKLGLEDEGRKGNSVSRKRKGLPEDLLWVDEDLTHGYSPMAGDGDTAQVHPYLFTNSMMDLAIEKGAELVMGRATSLNISDGKITGVDIVRTDLGRKETLSATHVILAAGAWSPTLLSSLPISSTRAHSITIHPQPSVDIAPYVLFTEIALPERRGLTVSPEIYARPGNEVYACGPGDDSLLPKIVDDVVIDEVACESIWKHVSSISPELRAGIVDKRQACFLPIVETGGGPIVGAAPHIAEGLIIATGHTCWGICNAPGTAKALSELVMDGRISCANLRKLDPSNYF</sequence>
<keyword evidence="4" id="KW-1185">Reference proteome</keyword>